<feature type="signal peptide" evidence="1">
    <location>
        <begin position="1"/>
        <end position="19"/>
    </location>
</feature>
<dbReference type="EMBL" id="CYKH01001251">
    <property type="protein sequence ID" value="CUG86173.1"/>
    <property type="molecule type" value="Genomic_DNA"/>
</dbReference>
<protein>
    <submittedName>
        <fullName evidence="2">Membrane surface protein, putative</fullName>
    </submittedName>
</protein>
<organism evidence="2 3">
    <name type="scientific">Bodo saltans</name>
    <name type="common">Flagellated protozoan</name>
    <dbReference type="NCBI Taxonomy" id="75058"/>
    <lineage>
        <taxon>Eukaryota</taxon>
        <taxon>Discoba</taxon>
        <taxon>Euglenozoa</taxon>
        <taxon>Kinetoplastea</taxon>
        <taxon>Metakinetoplastina</taxon>
        <taxon>Eubodonida</taxon>
        <taxon>Bodonidae</taxon>
        <taxon>Bodo</taxon>
    </lineage>
</organism>
<proteinExistence type="predicted"/>
<keyword evidence="1" id="KW-0732">Signal</keyword>
<feature type="chain" id="PRO_5006622005" evidence="1">
    <location>
        <begin position="20"/>
        <end position="437"/>
    </location>
</feature>
<evidence type="ECO:0000313" key="2">
    <source>
        <dbReference type="EMBL" id="CUG86173.1"/>
    </source>
</evidence>
<accession>A0A0S4J405</accession>
<dbReference type="Proteomes" id="UP000051952">
    <property type="component" value="Unassembled WGS sequence"/>
</dbReference>
<gene>
    <name evidence="2" type="ORF">BSAL_00620</name>
</gene>
<sequence>MMKTTIALLLAVSAGTSVAQQAEFVAGMLSTVPSGYALASLADLQSADFLNQYNSVGINYVHPFDAGALCCVVSVQEGFASIGPSDSSSSYLQPFLNGVGACTSNTQPNGTTFGIPSFAPGPYEGMWISNLTAKEQAGLRVTGVTPSGANFNECGVSGAATTAIYRMISPQYILQVVGPGFPVASGYAVATLADLQSVDFQTFYNNAGGVILTASDTDSYCCVLKVLEGWVGSNSSDGSSSPMGASPQSSNASVCGVNLTQQRVYFAIMDHVIETFSASFASTLGAYNAHYAFCFANTSQTLLKRVSTSKYIVQVVGTNYPAPPTSQYTIASIADVQSQDFLDFYNANGGLMLSALDATNSICCIVQVAEGWLNYNIAPDSGFSPLSVYTEPGNQVECFSDMAAQKVHLGAAFGGPGSGTIFQTISNITSMNFTTFT</sequence>
<evidence type="ECO:0000313" key="3">
    <source>
        <dbReference type="Proteomes" id="UP000051952"/>
    </source>
</evidence>
<evidence type="ECO:0000256" key="1">
    <source>
        <dbReference type="SAM" id="SignalP"/>
    </source>
</evidence>
<name>A0A0S4J405_BODSA</name>
<reference evidence="3" key="1">
    <citation type="submission" date="2015-09" db="EMBL/GenBank/DDBJ databases">
        <authorList>
            <consortium name="Pathogen Informatics"/>
        </authorList>
    </citation>
    <scope>NUCLEOTIDE SEQUENCE [LARGE SCALE GENOMIC DNA]</scope>
    <source>
        <strain evidence="3">Lake Konstanz</strain>
    </source>
</reference>
<dbReference type="AlphaFoldDB" id="A0A0S4J405"/>
<keyword evidence="3" id="KW-1185">Reference proteome</keyword>
<dbReference type="VEuPathDB" id="TriTrypDB:BSAL_00620"/>